<keyword evidence="3" id="KW-1185">Reference proteome</keyword>
<evidence type="ECO:0000256" key="1">
    <source>
        <dbReference type="SAM" id="MobiDB-lite"/>
    </source>
</evidence>
<dbReference type="PANTHER" id="PTHR46051">
    <property type="entry name" value="SH2 DOMAIN-CONTAINING PROTEIN"/>
    <property type="match status" value="1"/>
</dbReference>
<dbReference type="GeneID" id="100370856"/>
<dbReference type="SMART" id="SM00454">
    <property type="entry name" value="SAM"/>
    <property type="match status" value="1"/>
</dbReference>
<feature type="region of interest" description="Disordered" evidence="1">
    <location>
        <begin position="289"/>
        <end position="311"/>
    </location>
</feature>
<dbReference type="Proteomes" id="UP000694865">
    <property type="component" value="Unplaced"/>
</dbReference>
<feature type="domain" description="SAM" evidence="2">
    <location>
        <begin position="377"/>
        <end position="438"/>
    </location>
</feature>
<dbReference type="RefSeq" id="XP_006819144.1">
    <property type="nucleotide sequence ID" value="XM_006819081.1"/>
</dbReference>
<dbReference type="PROSITE" id="PS50105">
    <property type="entry name" value="SAM_DOMAIN"/>
    <property type="match status" value="1"/>
</dbReference>
<dbReference type="InterPro" id="IPR001660">
    <property type="entry name" value="SAM"/>
</dbReference>
<dbReference type="CDD" id="cd09491">
    <property type="entry name" value="SAM_Ship2"/>
    <property type="match status" value="1"/>
</dbReference>
<dbReference type="InterPro" id="IPR013761">
    <property type="entry name" value="SAM/pointed_sf"/>
</dbReference>
<evidence type="ECO:0000259" key="2">
    <source>
        <dbReference type="PROSITE" id="PS50105"/>
    </source>
</evidence>
<dbReference type="Pfam" id="PF24147">
    <property type="entry name" value="C2_SHIP1-2_2nd"/>
    <property type="match status" value="1"/>
</dbReference>
<reference evidence="4" key="1">
    <citation type="submission" date="2025-08" db="UniProtKB">
        <authorList>
            <consortium name="RefSeq"/>
        </authorList>
    </citation>
    <scope>IDENTIFICATION</scope>
    <source>
        <tissue evidence="4">Testes</tissue>
    </source>
</reference>
<evidence type="ECO:0000313" key="4">
    <source>
        <dbReference type="RefSeq" id="XP_006819144.1"/>
    </source>
</evidence>
<organism evidence="3 4">
    <name type="scientific">Saccoglossus kowalevskii</name>
    <name type="common">Acorn worm</name>
    <dbReference type="NCBI Taxonomy" id="10224"/>
    <lineage>
        <taxon>Eukaryota</taxon>
        <taxon>Metazoa</taxon>
        <taxon>Hemichordata</taxon>
        <taxon>Enteropneusta</taxon>
        <taxon>Harrimaniidae</taxon>
        <taxon>Saccoglossus</taxon>
    </lineage>
</organism>
<dbReference type="Gene3D" id="1.10.150.50">
    <property type="entry name" value="Transcription Factor, Ets-1"/>
    <property type="match status" value="1"/>
</dbReference>
<evidence type="ECO:0000313" key="3">
    <source>
        <dbReference type="Proteomes" id="UP000694865"/>
    </source>
</evidence>
<gene>
    <name evidence="4" type="primary">LOC100370856</name>
</gene>
<name>A0ABM0MGK3_SACKO</name>
<feature type="region of interest" description="Disordered" evidence="1">
    <location>
        <begin position="330"/>
        <end position="349"/>
    </location>
</feature>
<dbReference type="SUPFAM" id="SSF47769">
    <property type="entry name" value="SAM/Pointed domain"/>
    <property type="match status" value="1"/>
</dbReference>
<sequence length="438" mass="49003">MSNNKYCLEFRSNCMEGKQKSKANREWVTGSGLHDSSARPRWSSKEIPELIPAIPDYEYLEDQHIFVAVKSEDSDEYFGECVLALKFKFGSLPSSFKATLSHLGEVTGKIMGKMHVKTDEKLLRTMTSKRRGKSYELVSIEETGSSHPPCLQDASLLTVDTVNSHEAYTSPSVPRKKVILQSQSFDVTPQLPPSTSTKHRPYSCHYGMQPPAAEAAINESFHWGKTSVPSDIATPPMLPVRHHIPFDRQASEPSSKLHKPPLPVRNISIIPEQENLSSEQAQDVQIAATTKKVEPEEEDDDTSYFEYPPGPPVPPRQGINAMLGRTLPPVPLPPAPKQSQGNLPPLPPLPTSMNKAVDITEDDKEVCEDYETLTWPKTISEWLMNLGLPQYVTRLMDNGWDSVVFLDSIMNSDLIEAGVTNEEHRQRMLKSVADMKQQ</sequence>
<dbReference type="Pfam" id="PF07647">
    <property type="entry name" value="SAM_2"/>
    <property type="match status" value="1"/>
</dbReference>
<dbReference type="InterPro" id="IPR057509">
    <property type="entry name" value="C2_SHIP1-2_2nd"/>
</dbReference>
<dbReference type="PANTHER" id="PTHR46051:SF1">
    <property type="entry name" value="INOSITOL POLYPHOSPHATE-RELATED PHOSPHATASE DOMAIN-CONTAINING PROTEIN"/>
    <property type="match status" value="1"/>
</dbReference>
<protein>
    <submittedName>
        <fullName evidence="4">Phosphatidylinositol 3,4,5-trisphosphate 5-phosphatase 2-like</fullName>
    </submittedName>
</protein>
<proteinExistence type="predicted"/>
<accession>A0ABM0MGK3</accession>